<feature type="domain" description="NadR/Ttd14 AAA" evidence="1">
    <location>
        <begin position="6"/>
        <end position="141"/>
    </location>
</feature>
<name>A0A2H0V5A2_9BACT</name>
<dbReference type="Gene3D" id="3.40.50.300">
    <property type="entry name" value="P-loop containing nucleotide triphosphate hydrolases"/>
    <property type="match status" value="1"/>
</dbReference>
<evidence type="ECO:0000313" key="2">
    <source>
        <dbReference type="EMBL" id="PIR94253.1"/>
    </source>
</evidence>
<dbReference type="AlphaFoldDB" id="A0A2H0V5A2"/>
<organism evidence="2 3">
    <name type="scientific">Candidatus Falkowbacteria bacterium CG10_big_fil_rev_8_21_14_0_10_39_11</name>
    <dbReference type="NCBI Taxonomy" id="1974565"/>
    <lineage>
        <taxon>Bacteria</taxon>
        <taxon>Candidatus Falkowiibacteriota</taxon>
    </lineage>
</organism>
<protein>
    <recommendedName>
        <fullName evidence="1">NadR/Ttd14 AAA domain-containing protein</fullName>
    </recommendedName>
</protein>
<evidence type="ECO:0000313" key="3">
    <source>
        <dbReference type="Proteomes" id="UP000229901"/>
    </source>
</evidence>
<accession>A0A2H0V5A2</accession>
<dbReference type="InterPro" id="IPR027417">
    <property type="entry name" value="P-loop_NTPase"/>
</dbReference>
<sequence length="148" mass="16970">MNHNKKFVITGCSGSGKTSLVEELKRLGVLTVAEGTREIIESMIREDSPNLPWKNRQQFQMIIVRRRVADFVTASDSHVCIFDRGLPDEIAYYLKDGLKPSEFCLDACEKFRYADMVFFCPPWPEIYTNDGVRQESFSQASHDADLVR</sequence>
<evidence type="ECO:0000259" key="1">
    <source>
        <dbReference type="Pfam" id="PF13521"/>
    </source>
</evidence>
<dbReference type="Pfam" id="PF13521">
    <property type="entry name" value="AAA_28"/>
    <property type="match status" value="1"/>
</dbReference>
<comment type="caution">
    <text evidence="2">The sequence shown here is derived from an EMBL/GenBank/DDBJ whole genome shotgun (WGS) entry which is preliminary data.</text>
</comment>
<dbReference type="SUPFAM" id="SSF52540">
    <property type="entry name" value="P-loop containing nucleoside triphosphate hydrolases"/>
    <property type="match status" value="1"/>
</dbReference>
<proteinExistence type="predicted"/>
<reference evidence="3" key="1">
    <citation type="submission" date="2017-09" db="EMBL/GenBank/DDBJ databases">
        <title>Depth-based differentiation of microbial function through sediment-hosted aquifers and enrichment of novel symbionts in the deep terrestrial subsurface.</title>
        <authorList>
            <person name="Probst A.J."/>
            <person name="Ladd B."/>
            <person name="Jarett J.K."/>
            <person name="Geller-Mcgrath D.E."/>
            <person name="Sieber C.M.K."/>
            <person name="Emerson J.B."/>
            <person name="Anantharaman K."/>
            <person name="Thomas B.C."/>
            <person name="Malmstrom R."/>
            <person name="Stieglmeier M."/>
            <person name="Klingl A."/>
            <person name="Woyke T."/>
            <person name="Ryan C.M."/>
            <person name="Banfield J.F."/>
        </authorList>
    </citation>
    <scope>NUCLEOTIDE SEQUENCE [LARGE SCALE GENOMIC DNA]</scope>
</reference>
<dbReference type="EMBL" id="PFAP01000011">
    <property type="protein sequence ID" value="PIR94253.1"/>
    <property type="molecule type" value="Genomic_DNA"/>
</dbReference>
<dbReference type="Proteomes" id="UP000229901">
    <property type="component" value="Unassembled WGS sequence"/>
</dbReference>
<dbReference type="InterPro" id="IPR038727">
    <property type="entry name" value="NadR/Ttd14_AAA_dom"/>
</dbReference>
<gene>
    <name evidence="2" type="ORF">COT97_02050</name>
</gene>